<dbReference type="AlphaFoldDB" id="A0A3S0XPD6"/>
<proteinExistence type="predicted"/>
<name>A0A3S0XPD6_CHLFR</name>
<organism evidence="1 2">
    <name type="scientific">Chlorogloeopsis fritschii PCC 6912</name>
    <dbReference type="NCBI Taxonomy" id="211165"/>
    <lineage>
        <taxon>Bacteria</taxon>
        <taxon>Bacillati</taxon>
        <taxon>Cyanobacteriota</taxon>
        <taxon>Cyanophyceae</taxon>
        <taxon>Nostocales</taxon>
        <taxon>Chlorogloeopsidaceae</taxon>
        <taxon>Chlorogloeopsis</taxon>
    </lineage>
</organism>
<accession>A0A3S0XPD6</accession>
<gene>
    <name evidence="1" type="ORF">PCC6912_51120</name>
</gene>
<sequence>MYLNFSGVLLTFSVVCPNDQLGSNTPGTDDITIEQSTTYVDSDRGIKADTE</sequence>
<dbReference type="Proteomes" id="UP000268857">
    <property type="component" value="Unassembled WGS sequence"/>
</dbReference>
<comment type="caution">
    <text evidence="1">The sequence shown here is derived from an EMBL/GenBank/DDBJ whole genome shotgun (WGS) entry which is preliminary data.</text>
</comment>
<reference evidence="1 2" key="1">
    <citation type="journal article" date="2019" name="Genome Biol. Evol.">
        <title>Day and night: Metabolic profiles and evolutionary relationships of six axenic non-marine cyanobacteria.</title>
        <authorList>
            <person name="Will S.E."/>
            <person name="Henke P."/>
            <person name="Boedeker C."/>
            <person name="Huang S."/>
            <person name="Brinkmann H."/>
            <person name="Rohde M."/>
            <person name="Jarek M."/>
            <person name="Friedl T."/>
            <person name="Seufert S."/>
            <person name="Schumacher M."/>
            <person name="Overmann J."/>
            <person name="Neumann-Schaal M."/>
            <person name="Petersen J."/>
        </authorList>
    </citation>
    <scope>NUCLEOTIDE SEQUENCE [LARGE SCALE GENOMIC DNA]</scope>
    <source>
        <strain evidence="1 2">PCC 6912</strain>
    </source>
</reference>
<keyword evidence="2" id="KW-1185">Reference proteome</keyword>
<dbReference type="EMBL" id="RSCJ01000028">
    <property type="protein sequence ID" value="RUR74595.1"/>
    <property type="molecule type" value="Genomic_DNA"/>
</dbReference>
<evidence type="ECO:0000313" key="2">
    <source>
        <dbReference type="Proteomes" id="UP000268857"/>
    </source>
</evidence>
<evidence type="ECO:0000313" key="1">
    <source>
        <dbReference type="EMBL" id="RUR74595.1"/>
    </source>
</evidence>
<protein>
    <submittedName>
        <fullName evidence="1">Uncharacterized protein</fullName>
    </submittedName>
</protein>